<dbReference type="Proteomes" id="UP000663843">
    <property type="component" value="Unassembled WGS sequence"/>
</dbReference>
<sequence length="87" mass="9759">MDLPSATDPGTPNGCSQRPTFVVTPARFPRNPRLRSQRSVVHDKSRRAFLFFDIVMVVPGPRGVAFRLSRTCSQLLCLPYIVENKSV</sequence>
<reference evidence="2" key="1">
    <citation type="submission" date="2021-01" db="EMBL/GenBank/DDBJ databases">
        <authorList>
            <person name="Kaushik A."/>
        </authorList>
    </citation>
    <scope>NUCLEOTIDE SEQUENCE</scope>
    <source>
        <strain evidence="2">AG2-2IIIB</strain>
    </source>
</reference>
<protein>
    <submittedName>
        <fullName evidence="2">Uncharacterized protein</fullName>
    </submittedName>
</protein>
<accession>A0A8H2XAE2</accession>
<organism evidence="2 3">
    <name type="scientific">Rhizoctonia solani</name>
    <dbReference type="NCBI Taxonomy" id="456999"/>
    <lineage>
        <taxon>Eukaryota</taxon>
        <taxon>Fungi</taxon>
        <taxon>Dikarya</taxon>
        <taxon>Basidiomycota</taxon>
        <taxon>Agaricomycotina</taxon>
        <taxon>Agaricomycetes</taxon>
        <taxon>Cantharellales</taxon>
        <taxon>Ceratobasidiaceae</taxon>
        <taxon>Rhizoctonia</taxon>
    </lineage>
</organism>
<dbReference type="AlphaFoldDB" id="A0A8H2XAE2"/>
<feature type="compositionally biased region" description="Polar residues" evidence="1">
    <location>
        <begin position="8"/>
        <end position="19"/>
    </location>
</feature>
<proteinExistence type="predicted"/>
<name>A0A8H2XAE2_9AGAM</name>
<evidence type="ECO:0000313" key="3">
    <source>
        <dbReference type="Proteomes" id="UP000663843"/>
    </source>
</evidence>
<gene>
    <name evidence="2" type="ORF">RDB_LOCUS50558</name>
</gene>
<dbReference type="EMBL" id="CAJMWT010001739">
    <property type="protein sequence ID" value="CAE6417772.1"/>
    <property type="molecule type" value="Genomic_DNA"/>
</dbReference>
<evidence type="ECO:0000256" key="1">
    <source>
        <dbReference type="SAM" id="MobiDB-lite"/>
    </source>
</evidence>
<evidence type="ECO:0000313" key="2">
    <source>
        <dbReference type="EMBL" id="CAE6417772.1"/>
    </source>
</evidence>
<comment type="caution">
    <text evidence="2">The sequence shown here is derived from an EMBL/GenBank/DDBJ whole genome shotgun (WGS) entry which is preliminary data.</text>
</comment>
<feature type="region of interest" description="Disordered" evidence="1">
    <location>
        <begin position="1"/>
        <end position="28"/>
    </location>
</feature>